<dbReference type="GO" id="GO:0006888">
    <property type="term" value="P:endoplasmic reticulum to Golgi vesicle-mediated transport"/>
    <property type="evidence" value="ECO:0007669"/>
    <property type="project" value="TreeGrafter"/>
</dbReference>
<feature type="compositionally biased region" description="Polar residues" evidence="20">
    <location>
        <begin position="600"/>
        <end position="614"/>
    </location>
</feature>
<evidence type="ECO:0000256" key="11">
    <source>
        <dbReference type="ARBA" id="ARBA00022927"/>
    </source>
</evidence>
<feature type="compositionally biased region" description="Basic and acidic residues" evidence="20">
    <location>
        <begin position="370"/>
        <end position="380"/>
    </location>
</feature>
<keyword evidence="24" id="KW-1185">Reference proteome</keyword>
<feature type="compositionally biased region" description="Pro residues" evidence="20">
    <location>
        <begin position="1709"/>
        <end position="1720"/>
    </location>
</feature>
<dbReference type="GO" id="GO:0035459">
    <property type="term" value="P:vesicle cargo loading"/>
    <property type="evidence" value="ECO:0007669"/>
    <property type="project" value="TreeGrafter"/>
</dbReference>
<comment type="subcellular location">
    <subcellularLocation>
        <location evidence="1">Endoplasmic reticulum membrane</location>
        <topology evidence="1">Single-pass membrane protein</topology>
    </subcellularLocation>
</comment>
<feature type="coiled-coil region" evidence="19">
    <location>
        <begin position="1734"/>
        <end position="1775"/>
    </location>
</feature>
<dbReference type="Pfam" id="PF07653">
    <property type="entry name" value="SH3_2"/>
    <property type="match status" value="1"/>
</dbReference>
<evidence type="ECO:0000256" key="19">
    <source>
        <dbReference type="SAM" id="Coils"/>
    </source>
</evidence>
<feature type="compositionally biased region" description="Pro residues" evidence="20">
    <location>
        <begin position="1663"/>
        <end position="1695"/>
    </location>
</feature>
<dbReference type="GO" id="GO:0009306">
    <property type="term" value="P:protein secretion"/>
    <property type="evidence" value="ECO:0007669"/>
    <property type="project" value="TreeGrafter"/>
</dbReference>
<keyword evidence="6" id="KW-0597">Phosphoprotein</keyword>
<dbReference type="GO" id="GO:0006887">
    <property type="term" value="P:exocytosis"/>
    <property type="evidence" value="ECO:0007669"/>
    <property type="project" value="UniProtKB-KW"/>
</dbReference>
<dbReference type="EMBL" id="MU549132">
    <property type="protein sequence ID" value="KAI5627791.1"/>
    <property type="molecule type" value="Genomic_DNA"/>
</dbReference>
<evidence type="ECO:0000256" key="5">
    <source>
        <dbReference type="ARBA" id="ARBA00022483"/>
    </source>
</evidence>
<keyword evidence="10" id="KW-0931">ER-Golgi transport</keyword>
<evidence type="ECO:0000256" key="6">
    <source>
        <dbReference type="ARBA" id="ARBA00022553"/>
    </source>
</evidence>
<feature type="compositionally biased region" description="Basic and acidic residues" evidence="20">
    <location>
        <begin position="615"/>
        <end position="643"/>
    </location>
</feature>
<feature type="compositionally biased region" description="Acidic residues" evidence="20">
    <location>
        <begin position="508"/>
        <end position="526"/>
    </location>
</feature>
<keyword evidence="8 21" id="KW-0732">Signal</keyword>
<dbReference type="Proteomes" id="UP001205998">
    <property type="component" value="Unassembled WGS sequence"/>
</dbReference>
<dbReference type="Gene3D" id="2.30.30.40">
    <property type="entry name" value="SH3 Domains"/>
    <property type="match status" value="1"/>
</dbReference>
<reference evidence="23" key="1">
    <citation type="submission" date="2018-07" db="EMBL/GenBank/DDBJ databases">
        <title>Comparative genomics of catfishes provides insights into carnivory and benthic adaptation.</title>
        <authorList>
            <person name="Zhang Y."/>
            <person name="Wang D."/>
            <person name="Peng Z."/>
            <person name="Zheng S."/>
            <person name="Shao F."/>
            <person name="Tao W."/>
        </authorList>
    </citation>
    <scope>NUCLEOTIDE SEQUENCE</scope>
    <source>
        <strain evidence="23">Chongqing</strain>
    </source>
</reference>
<dbReference type="CDD" id="cd11893">
    <property type="entry name" value="SH3_MIA3"/>
    <property type="match status" value="1"/>
</dbReference>
<dbReference type="SUPFAM" id="SSF50044">
    <property type="entry name" value="SH3-domain"/>
    <property type="match status" value="1"/>
</dbReference>
<evidence type="ECO:0000313" key="23">
    <source>
        <dbReference type="EMBL" id="KAI5627791.1"/>
    </source>
</evidence>
<keyword evidence="13 19" id="KW-0175">Coiled coil</keyword>
<evidence type="ECO:0000256" key="2">
    <source>
        <dbReference type="ARBA" id="ARBA00022443"/>
    </source>
</evidence>
<keyword evidence="12" id="KW-1133">Transmembrane helix</keyword>
<evidence type="ECO:0000256" key="10">
    <source>
        <dbReference type="ARBA" id="ARBA00022892"/>
    </source>
</evidence>
<keyword evidence="2 18" id="KW-0728">SH3 domain</keyword>
<dbReference type="GO" id="GO:0070971">
    <property type="term" value="C:endoplasmic reticulum exit site"/>
    <property type="evidence" value="ECO:0007669"/>
    <property type="project" value="TreeGrafter"/>
</dbReference>
<accession>A0AAD5FT63</accession>
<proteinExistence type="inferred from homology"/>
<feature type="coiled-coil region" evidence="19">
    <location>
        <begin position="1401"/>
        <end position="1555"/>
    </location>
</feature>
<keyword evidence="4" id="KW-0488">Methylation</keyword>
<feature type="region of interest" description="Disordered" evidence="20">
    <location>
        <begin position="141"/>
        <end position="417"/>
    </location>
</feature>
<dbReference type="PANTHER" id="PTHR23158:SF54">
    <property type="entry name" value="TRANSPORT AND GOLGI ORGANIZATION PROTEIN 1 HOMOLOG"/>
    <property type="match status" value="1"/>
</dbReference>
<evidence type="ECO:0000313" key="24">
    <source>
        <dbReference type="Proteomes" id="UP001205998"/>
    </source>
</evidence>
<dbReference type="GO" id="GO:0005789">
    <property type="term" value="C:endoplasmic reticulum membrane"/>
    <property type="evidence" value="ECO:0007669"/>
    <property type="project" value="UniProtKB-SubCell"/>
</dbReference>
<dbReference type="InterPro" id="IPR001452">
    <property type="entry name" value="SH3_domain"/>
</dbReference>
<feature type="compositionally biased region" description="Basic and acidic residues" evidence="20">
    <location>
        <begin position="277"/>
        <end position="291"/>
    </location>
</feature>
<feature type="domain" description="SH3" evidence="22">
    <location>
        <begin position="38"/>
        <end position="100"/>
    </location>
</feature>
<feature type="coiled-coil region" evidence="19">
    <location>
        <begin position="1138"/>
        <end position="1241"/>
    </location>
</feature>
<evidence type="ECO:0000256" key="8">
    <source>
        <dbReference type="ARBA" id="ARBA00022729"/>
    </source>
</evidence>
<evidence type="ECO:0000256" key="18">
    <source>
        <dbReference type="PROSITE-ProRule" id="PRU00192"/>
    </source>
</evidence>
<feature type="compositionally biased region" description="Basic and acidic residues" evidence="20">
    <location>
        <begin position="1697"/>
        <end position="1706"/>
    </location>
</feature>
<comment type="caution">
    <text evidence="23">The sequence shown here is derived from an EMBL/GenBank/DDBJ whole genome shotgun (WGS) entry which is preliminary data.</text>
</comment>
<feature type="compositionally biased region" description="Basic and acidic residues" evidence="20">
    <location>
        <begin position="344"/>
        <end position="359"/>
    </location>
</feature>
<evidence type="ECO:0000256" key="13">
    <source>
        <dbReference type="ARBA" id="ARBA00023054"/>
    </source>
</evidence>
<feature type="region of interest" description="Disordered" evidence="20">
    <location>
        <begin position="991"/>
        <end position="1017"/>
    </location>
</feature>
<dbReference type="InterPro" id="IPR051500">
    <property type="entry name" value="cTAGE_MIA/OTOR"/>
</dbReference>
<evidence type="ECO:0000256" key="3">
    <source>
        <dbReference type="ARBA" id="ARBA00022448"/>
    </source>
</evidence>
<evidence type="ECO:0000259" key="22">
    <source>
        <dbReference type="PROSITE" id="PS50002"/>
    </source>
</evidence>
<keyword evidence="3" id="KW-0813">Transport</keyword>
<sequence>MYYILSVFILFISTRESEATVDRRFSDLKRCADEECSMLLCRGKASQDFVGPDCRFLSFKAGETIYVYYKLSGQRSDVWAGSVGNSFGYFPKDFLNINHIYTEKEIEVSTEETDFVCFDTGVDKFASYDVDALLQNSFIDQINEPSDKSEESDASDEDGETEEPSRDVALNPDSSRTGGQDDDPETSRAAMEMTASSEKDQDQDIVSESDPDRYVDQDEPSASPSVNDKASEESNRTTQVENVSELKTTLGTTFDAVATDDESTRKVTPYDDDEDLREGLVPHVVEEHVKEPSLLTFEQKSLDVPEETKDEHVQKEEPSPENRDTDETRRDVFVNSDSSPTEGEAEHGNEREGLPRDPELAPVLKVTTTSDEKDEHRAETIADPEQPVDRDVPDEASSSPSKDDEGLEDGVRTTEVETVVSEARTTFGTTFEAVTTDDENTIKVTPEDDEAWEDDLVQQVVEEEPVKEPSLLTFDEQPQDVKDESVWSTLGDRVFKIVSGGERVDETKDNDEEEDEEEEEEEEVEVEEKREEKMDAETKPKAEPVFQDISISDIKTSEEVEEQNVNVSNNNNESEEIKGVASDLDENLVSSESEAEPQHVPQSSLLEKNPNPSETKFHKPETFIEEDSPKGPELEEHTEEQIQRVKHTIIDLFEDTLKSENLTSEPQIDEDEDQDPEELLQDENAVLATRSDTAQVSEEPVLENPELEPVEEEKNDLVTLKEDELEDDEKMEQDEEPEAIEETRTGPLVEEEPEYSESVQRLTLLRDHFNDDEIGRMLRHLSIKDLYKVEAMFTDLDHRLNAAKQAHPNSSEDLEHALESILEVSENAILDEIDGMLDAREKKALQFGQQMDQSVLDEESAVLDDFQEFAFYLHQKYSSSVPLVKEENLSHVDTAENVSDVSEASEEVGSPTESPALTDATESPELHQETADLFTVIPQDDEPQSQDATPPEEDAGRFNENHQDVQASFQEATEIPKGPQAILETPLDVLGFEINPSSDPQDSSKTSDFAGNNEQASASDHVRDSYLLTSDVFGVYVEIIDTSETVMESDISHMSALSGVLELWTTVSVVFVSGFQELIAAMPEDWRPGPTFYGLPWKPIVVTAVVGVLTVLVFLWRTVLAVKSRRYLLTEKQLGEKIQQLISEKSEVLQKVSELNKTIKQHEEKLSNSEESRSSQQEEFLKLKANFKLLFSLCVFQNNYRDLNEQKEKLSSNFARLYEKIANAEKENKTLNEKISTMHEGVQKYQETLKKYDEDRSKVQVLVDEAKLREDALKAQVLSFEKDNCALKEQKKSLLQDAKDWQEKHVRLSEEIKVYHKTQTELENALVHKENEIEVLSGCIAELKSLEACNNEELGNDKNEDPLKLHLKQMMDVSRIKATLSVIEDERNRWFENFMAEQKVRQELEEKYQKVVHDQTNIKNEKTHLENQYKNLQQRLEITTELYHQKENILHQKLTQEELERHEKESKLSEVDGRALQAEEELNLLRQKVKDMQEEMQQNERSLKAEIAVQEKKAHENWLKARASERTLIEEKRECANLRQKIVEFSDKMSDLERSLCRSGDSYGPSPVSGGAPSPPLMIEGPGRPPSGRRSETFGPRLLLDGHGRSSDLGHPLPFRPDMSGPRTSSPHTQDGSVNKSQRQGSFLPSPIRDSPVPGSNALPKAFGPPPMGGPLPPPMPPPNGHYQPMIPPGPPFGPDPRFRPPHMDSYRPPFPLRPYGPVPPRPFVTEKQCVEKIQQLINEKSEVLQKVSKLNKTIKQHEEKVSNSEESRRSLQTEILELKACVRKKK</sequence>
<keyword evidence="15" id="KW-0325">Glycoprotein</keyword>
<comment type="similarity">
    <text evidence="16">Belongs to the MIA/OTOR family. Tango1 subfamily.</text>
</comment>
<feature type="chain" id="PRO_5042043138" description="Transport and Golgi organization protein 1 homolog" evidence="21">
    <location>
        <begin position="20"/>
        <end position="1787"/>
    </location>
</feature>
<dbReference type="FunFam" id="2.30.30.40:FF:000162">
    <property type="entry name" value="MIA SH3 domain ER export factor 3"/>
    <property type="match status" value="1"/>
</dbReference>
<evidence type="ECO:0000256" key="15">
    <source>
        <dbReference type="ARBA" id="ARBA00023180"/>
    </source>
</evidence>
<dbReference type="SMART" id="SM00326">
    <property type="entry name" value="SH3"/>
    <property type="match status" value="1"/>
</dbReference>
<dbReference type="InterPro" id="IPR036028">
    <property type="entry name" value="SH3-like_dom_sf"/>
</dbReference>
<evidence type="ECO:0000256" key="21">
    <source>
        <dbReference type="SAM" id="SignalP"/>
    </source>
</evidence>
<feature type="signal peptide" evidence="21">
    <location>
        <begin position="1"/>
        <end position="19"/>
    </location>
</feature>
<dbReference type="GO" id="GO:0048731">
    <property type="term" value="P:system development"/>
    <property type="evidence" value="ECO:0007669"/>
    <property type="project" value="UniProtKB-ARBA"/>
</dbReference>
<evidence type="ECO:0000256" key="1">
    <source>
        <dbReference type="ARBA" id="ARBA00004389"/>
    </source>
</evidence>
<organism evidence="23 24">
    <name type="scientific">Silurus asotus</name>
    <name type="common">Amur catfish</name>
    <name type="synonym">Parasilurus asotus</name>
    <dbReference type="NCBI Taxonomy" id="30991"/>
    <lineage>
        <taxon>Eukaryota</taxon>
        <taxon>Metazoa</taxon>
        <taxon>Chordata</taxon>
        <taxon>Craniata</taxon>
        <taxon>Vertebrata</taxon>
        <taxon>Euteleostomi</taxon>
        <taxon>Actinopterygii</taxon>
        <taxon>Neopterygii</taxon>
        <taxon>Teleostei</taxon>
        <taxon>Ostariophysi</taxon>
        <taxon>Siluriformes</taxon>
        <taxon>Siluridae</taxon>
        <taxon>Silurus</taxon>
    </lineage>
</organism>
<evidence type="ECO:0000256" key="4">
    <source>
        <dbReference type="ARBA" id="ARBA00022481"/>
    </source>
</evidence>
<keyword evidence="9" id="KW-0256">Endoplasmic reticulum</keyword>
<dbReference type="PANTHER" id="PTHR23158">
    <property type="entry name" value="MELANOMA INHIBITORY ACTIVITY-RELATED"/>
    <property type="match status" value="1"/>
</dbReference>
<keyword evidence="5" id="KW-0268">Exocytosis</keyword>
<feature type="compositionally biased region" description="Acidic residues" evidence="20">
    <location>
        <begin position="152"/>
        <end position="162"/>
    </location>
</feature>
<feature type="compositionally biased region" description="Acidic residues" evidence="20">
    <location>
        <begin position="667"/>
        <end position="681"/>
    </location>
</feature>
<feature type="region of interest" description="Disordered" evidence="20">
    <location>
        <begin position="894"/>
        <end position="926"/>
    </location>
</feature>
<feature type="compositionally biased region" description="Polar residues" evidence="20">
    <location>
        <begin position="995"/>
        <end position="1017"/>
    </location>
</feature>
<feature type="compositionally biased region" description="Basic and acidic residues" evidence="20">
    <location>
        <begin position="300"/>
        <end position="332"/>
    </location>
</feature>
<feature type="region of interest" description="Disordered" evidence="20">
    <location>
        <begin position="1556"/>
        <end position="1720"/>
    </location>
</feature>
<feature type="compositionally biased region" description="Basic and acidic residues" evidence="20">
    <location>
        <begin position="401"/>
        <end position="415"/>
    </location>
</feature>
<evidence type="ECO:0000256" key="7">
    <source>
        <dbReference type="ARBA" id="ARBA00022692"/>
    </source>
</evidence>
<evidence type="ECO:0000256" key="20">
    <source>
        <dbReference type="SAM" id="MobiDB-lite"/>
    </source>
</evidence>
<keyword evidence="14" id="KW-0472">Membrane</keyword>
<evidence type="ECO:0000256" key="12">
    <source>
        <dbReference type="ARBA" id="ARBA00022989"/>
    </source>
</evidence>
<feature type="region of interest" description="Disordered" evidence="20">
    <location>
        <begin position="498"/>
        <end position="756"/>
    </location>
</feature>
<feature type="compositionally biased region" description="Low complexity" evidence="20">
    <location>
        <begin position="563"/>
        <end position="572"/>
    </location>
</feature>
<evidence type="ECO:0000256" key="16">
    <source>
        <dbReference type="ARBA" id="ARBA00061139"/>
    </source>
</evidence>
<evidence type="ECO:0000256" key="17">
    <source>
        <dbReference type="ARBA" id="ARBA00068894"/>
    </source>
</evidence>
<feature type="compositionally biased region" description="Polar residues" evidence="20">
    <location>
        <begin position="236"/>
        <end position="252"/>
    </location>
</feature>
<evidence type="ECO:0000256" key="14">
    <source>
        <dbReference type="ARBA" id="ARBA00023136"/>
    </source>
</evidence>
<feature type="compositionally biased region" description="Polar residues" evidence="20">
    <location>
        <begin position="1622"/>
        <end position="1643"/>
    </location>
</feature>
<feature type="compositionally biased region" description="Basic and acidic residues" evidence="20">
    <location>
        <begin position="527"/>
        <end position="542"/>
    </location>
</feature>
<dbReference type="PROSITE" id="PS50002">
    <property type="entry name" value="SH3"/>
    <property type="match status" value="1"/>
</dbReference>
<keyword evidence="11" id="KW-0653">Protein transport</keyword>
<keyword evidence="7" id="KW-0812">Transmembrane</keyword>
<gene>
    <name evidence="23" type="ORF">C0J50_8432</name>
</gene>
<protein>
    <recommendedName>
        <fullName evidence="17">Transport and Golgi organization protein 1 homolog</fullName>
    </recommendedName>
</protein>
<feature type="compositionally biased region" description="Acidic residues" evidence="20">
    <location>
        <begin position="705"/>
        <end position="714"/>
    </location>
</feature>
<evidence type="ECO:0000256" key="9">
    <source>
        <dbReference type="ARBA" id="ARBA00022824"/>
    </source>
</evidence>
<name>A0AAD5FT63_SILAS</name>
<feature type="compositionally biased region" description="Acidic residues" evidence="20">
    <location>
        <begin position="723"/>
        <end position="740"/>
    </location>
</feature>